<feature type="region of interest" description="Disordered" evidence="2">
    <location>
        <begin position="28"/>
        <end position="57"/>
    </location>
</feature>
<evidence type="ECO:0000256" key="1">
    <source>
        <dbReference type="ARBA" id="ARBA00023604"/>
    </source>
</evidence>
<dbReference type="EMBL" id="CAXHTA020000005">
    <property type="protein sequence ID" value="CAL5221117.1"/>
    <property type="molecule type" value="Genomic_DNA"/>
</dbReference>
<comment type="similarity">
    <text evidence="1">Belongs to the asaB hydroxylase/desaturase family.</text>
</comment>
<dbReference type="InterPro" id="IPR044053">
    <property type="entry name" value="AsaB-like"/>
</dbReference>
<gene>
    <name evidence="3" type="primary">g3252</name>
    <name evidence="3" type="ORF">VP750_LOCUS2776</name>
</gene>
<dbReference type="PANTHER" id="PTHR34598:SF3">
    <property type="entry name" value="OXIDOREDUCTASE AN1597"/>
    <property type="match status" value="1"/>
</dbReference>
<evidence type="ECO:0000313" key="3">
    <source>
        <dbReference type="EMBL" id="CAL5221117.1"/>
    </source>
</evidence>
<dbReference type="Proteomes" id="UP001497392">
    <property type="component" value="Unassembled WGS sequence"/>
</dbReference>
<evidence type="ECO:0000313" key="4">
    <source>
        <dbReference type="Proteomes" id="UP001497392"/>
    </source>
</evidence>
<sequence length="325" mass="36423">MPSPIASGPASGVTADVALPSRYVAMKAAPASVVQQEPEEPASGYTTTGAVRYARQPANGEEPRVYVYEVPEGQEASNLNPQQYDVTVRDLHSAPEPFTLQHNGFQLERLEVPSDVDWENEEQVKERVYPLVDALLKRVTGATRTLIFDHTLRNGRIDPNGQTKRGQPVPMVHVDYTTKSGAERLDALVPQEEAQRLKQTPFAAIQIWRPLKGPVDESPLAMIDAATVDKEDLMQYAIHFPGRSGYNYAVKHNPKHKFYFAKGMNVDEAYVFVCYDSRADRARFTPHTGFVDFNTSPDAPARESVELRSYCFWEDLEPQEPAMQL</sequence>
<comment type="caution">
    <text evidence="3">The sequence shown here is derived from an EMBL/GenBank/DDBJ whole genome shotgun (WGS) entry which is preliminary data.</text>
</comment>
<organism evidence="3 4">
    <name type="scientific">Coccomyxa viridis</name>
    <dbReference type="NCBI Taxonomy" id="1274662"/>
    <lineage>
        <taxon>Eukaryota</taxon>
        <taxon>Viridiplantae</taxon>
        <taxon>Chlorophyta</taxon>
        <taxon>core chlorophytes</taxon>
        <taxon>Trebouxiophyceae</taxon>
        <taxon>Trebouxiophyceae incertae sedis</taxon>
        <taxon>Coccomyxaceae</taxon>
        <taxon>Coccomyxa</taxon>
    </lineage>
</organism>
<dbReference type="NCBIfam" id="NF041278">
    <property type="entry name" value="CmcJ_NvfI_EfuI"/>
    <property type="match status" value="1"/>
</dbReference>
<evidence type="ECO:0000256" key="2">
    <source>
        <dbReference type="SAM" id="MobiDB-lite"/>
    </source>
</evidence>
<protein>
    <submittedName>
        <fullName evidence="3">G3252 protein</fullName>
    </submittedName>
</protein>
<accession>A0ABP1FU89</accession>
<proteinExistence type="inferred from homology"/>
<keyword evidence="4" id="KW-1185">Reference proteome</keyword>
<dbReference type="PANTHER" id="PTHR34598">
    <property type="entry name" value="BLL6449 PROTEIN"/>
    <property type="match status" value="1"/>
</dbReference>
<name>A0ABP1FU89_9CHLO</name>
<reference evidence="3 4" key="1">
    <citation type="submission" date="2024-06" db="EMBL/GenBank/DDBJ databases">
        <authorList>
            <person name="Kraege A."/>
            <person name="Thomma B."/>
        </authorList>
    </citation>
    <scope>NUCLEOTIDE SEQUENCE [LARGE SCALE GENOMIC DNA]</scope>
</reference>